<dbReference type="EMBL" id="JAUDZE010000001">
    <property type="protein sequence ID" value="MDN0012623.1"/>
    <property type="molecule type" value="Genomic_DNA"/>
</dbReference>
<comment type="caution">
    <text evidence="7">The sequence shown here is derived from an EMBL/GenBank/DDBJ whole genome shotgun (WGS) entry which is preliminary data.</text>
</comment>
<keyword evidence="4 6" id="KW-0378">Hydrolase</keyword>
<evidence type="ECO:0000256" key="3">
    <source>
        <dbReference type="ARBA" id="ARBA00022729"/>
    </source>
</evidence>
<dbReference type="GO" id="GO:0008233">
    <property type="term" value="F:peptidase activity"/>
    <property type="evidence" value="ECO:0007669"/>
    <property type="project" value="UniProtKB-KW"/>
</dbReference>
<gene>
    <name evidence="7" type="ORF">QTA56_00015</name>
</gene>
<sequence>MEKRLAVIIFTLTSVFIGKEVFGAVYGDFINQYVTGETVTGDVNSLAEGIALIVRPTNISEYTDISIKIKGMLLKDVVLNKEEVKKGWDEEEKLCEGEPLRNMTVASGNACTAFLISENQVMTAGHCVYMMAGTTPNSGMSERTLCERMNFVFGVRKARIIDGGFEVLKSNQYKCGKIEKVVAREDGLDFAVIRLDRPVKNRTIFTLGNEEEMREGDDVFSLGHPRGGALSYTSGSVTSGYGDFKLKSNLDTFSGNSGSPVMNYSTNEVIGILIQGRDDFRSVGGRSCQELAKYDDSVYGETVLRMSEIKKYR</sequence>
<proteinExistence type="inferred from homology"/>
<comment type="similarity">
    <text evidence="1 6">Belongs to the peptidase S1B family.</text>
</comment>
<accession>A0ABT7WIW8</accession>
<dbReference type="InterPro" id="IPR043504">
    <property type="entry name" value="Peptidase_S1_PA_chymotrypsin"/>
</dbReference>
<dbReference type="InterPro" id="IPR050966">
    <property type="entry name" value="Glutamyl_endopeptidase"/>
</dbReference>
<dbReference type="InterPro" id="IPR008256">
    <property type="entry name" value="Peptidase_S1B"/>
</dbReference>
<keyword evidence="8" id="KW-1185">Reference proteome</keyword>
<dbReference type="PROSITE" id="PS00134">
    <property type="entry name" value="TRYPSIN_HIS"/>
    <property type="match status" value="1"/>
</dbReference>
<dbReference type="Gene3D" id="2.40.10.10">
    <property type="entry name" value="Trypsin-like serine proteases"/>
    <property type="match status" value="2"/>
</dbReference>
<dbReference type="PANTHER" id="PTHR15462">
    <property type="entry name" value="SERINE PROTEASE"/>
    <property type="match status" value="1"/>
</dbReference>
<keyword evidence="5 6" id="KW-0720">Serine protease</keyword>
<dbReference type="EC" id="3.4.21.-" evidence="6"/>
<dbReference type="GO" id="GO:0006508">
    <property type="term" value="P:proteolysis"/>
    <property type="evidence" value="ECO:0007669"/>
    <property type="project" value="UniProtKB-KW"/>
</dbReference>
<evidence type="ECO:0000256" key="4">
    <source>
        <dbReference type="ARBA" id="ARBA00022801"/>
    </source>
</evidence>
<evidence type="ECO:0000256" key="2">
    <source>
        <dbReference type="ARBA" id="ARBA00022670"/>
    </source>
</evidence>
<evidence type="ECO:0000256" key="1">
    <source>
        <dbReference type="ARBA" id="ARBA00008764"/>
    </source>
</evidence>
<dbReference type="RefSeq" id="WP_267978926.1">
    <property type="nucleotide sequence ID" value="NZ_JAPQKF010000001.1"/>
</dbReference>
<dbReference type="PANTHER" id="PTHR15462:SF8">
    <property type="entry name" value="SERINE PROTEASE"/>
    <property type="match status" value="1"/>
</dbReference>
<evidence type="ECO:0000313" key="8">
    <source>
        <dbReference type="Proteomes" id="UP001168524"/>
    </source>
</evidence>
<dbReference type="Proteomes" id="UP001168524">
    <property type="component" value="Unassembled WGS sequence"/>
</dbReference>
<keyword evidence="2 6" id="KW-0645">Protease</keyword>
<evidence type="ECO:0000256" key="5">
    <source>
        <dbReference type="ARBA" id="ARBA00022825"/>
    </source>
</evidence>
<dbReference type="PRINTS" id="PR00839">
    <property type="entry name" value="V8PROTEASE"/>
</dbReference>
<evidence type="ECO:0000256" key="6">
    <source>
        <dbReference type="RuleBase" id="RU004296"/>
    </source>
</evidence>
<dbReference type="SUPFAM" id="SSF50494">
    <property type="entry name" value="Trypsin-like serine proteases"/>
    <property type="match status" value="1"/>
</dbReference>
<dbReference type="Pfam" id="PF13365">
    <property type="entry name" value="Trypsin_2"/>
    <property type="match status" value="1"/>
</dbReference>
<keyword evidence="3" id="KW-0732">Signal</keyword>
<reference evidence="7" key="1">
    <citation type="submission" date="2023-06" db="EMBL/GenBank/DDBJ databases">
        <title>Two novel species of Acinetobacter isolated from motorbike repairing workshop in Vietnam.</title>
        <authorList>
            <person name="Le N.T.T."/>
        </authorList>
    </citation>
    <scope>NUCLEOTIDE SEQUENCE</scope>
    <source>
        <strain evidence="7">VNH17</strain>
    </source>
</reference>
<evidence type="ECO:0000313" key="7">
    <source>
        <dbReference type="EMBL" id="MDN0012623.1"/>
    </source>
</evidence>
<protein>
    <recommendedName>
        <fullName evidence="6">Serine protease</fullName>
        <ecNumber evidence="6">3.4.21.-</ecNumber>
    </recommendedName>
</protein>
<organism evidence="7 8">
    <name type="scientific">Acinetobacter thutiue</name>
    <dbReference type="NCBI Taxonomy" id="2998078"/>
    <lineage>
        <taxon>Bacteria</taxon>
        <taxon>Pseudomonadati</taxon>
        <taxon>Pseudomonadota</taxon>
        <taxon>Gammaproteobacteria</taxon>
        <taxon>Moraxellales</taxon>
        <taxon>Moraxellaceae</taxon>
        <taxon>Acinetobacter</taxon>
    </lineage>
</organism>
<dbReference type="InterPro" id="IPR018114">
    <property type="entry name" value="TRYPSIN_HIS"/>
</dbReference>
<dbReference type="InterPro" id="IPR009003">
    <property type="entry name" value="Peptidase_S1_PA"/>
</dbReference>
<name>A0ABT7WIW8_9GAMM</name>